<protein>
    <submittedName>
        <fullName evidence="2">Uncharacterized protein</fullName>
    </submittedName>
</protein>
<dbReference type="RefSeq" id="WP_208660881.1">
    <property type="nucleotide sequence ID" value="NZ_CP031775.2"/>
</dbReference>
<evidence type="ECO:0000313" key="3">
    <source>
        <dbReference type="Proteomes" id="UP000321124"/>
    </source>
</evidence>
<organism evidence="2 3">
    <name type="scientific">Shewanella decolorationis</name>
    <dbReference type="NCBI Taxonomy" id="256839"/>
    <lineage>
        <taxon>Bacteria</taxon>
        <taxon>Pseudomonadati</taxon>
        <taxon>Pseudomonadota</taxon>
        <taxon>Gammaproteobacteria</taxon>
        <taxon>Alteromonadales</taxon>
        <taxon>Shewanellaceae</taxon>
        <taxon>Shewanella</taxon>
    </lineage>
</organism>
<feature type="transmembrane region" description="Helical" evidence="1">
    <location>
        <begin position="21"/>
        <end position="41"/>
    </location>
</feature>
<evidence type="ECO:0000256" key="1">
    <source>
        <dbReference type="SAM" id="Phobius"/>
    </source>
</evidence>
<keyword evidence="1" id="KW-0472">Membrane</keyword>
<keyword evidence="1" id="KW-0812">Transmembrane</keyword>
<dbReference type="AlphaFoldDB" id="A0A5B8R484"/>
<dbReference type="KEGG" id="sdeo:D0436_23370"/>
<name>A0A5B8R484_9GAMM</name>
<keyword evidence="1" id="KW-1133">Transmembrane helix</keyword>
<feature type="transmembrane region" description="Helical" evidence="1">
    <location>
        <begin position="47"/>
        <end position="73"/>
    </location>
</feature>
<reference evidence="2 3" key="1">
    <citation type="journal article" date="2019" name="Ecotoxicol. Environ. Saf.">
        <title>Microbial characterization of heavy metal resistant bacterial strains isolated from an electroplating wastewater treatment plant.</title>
        <authorList>
            <person name="Cai X."/>
            <person name="Zheng X."/>
            <person name="Zhang D."/>
            <person name="Iqbal W."/>
            <person name="Liu C."/>
            <person name="Yang B."/>
            <person name="Zhao X."/>
            <person name="Lu X."/>
            <person name="Mao Y."/>
        </authorList>
    </citation>
    <scope>NUCLEOTIDE SEQUENCE [LARGE SCALE GENOMIC DNA]</scope>
    <source>
        <strain evidence="2 3">Ni1-3</strain>
    </source>
</reference>
<dbReference type="Proteomes" id="UP000321124">
    <property type="component" value="Chromosome"/>
</dbReference>
<gene>
    <name evidence="2" type="ORF">D0436_23370</name>
</gene>
<accession>A0A5B8R484</accession>
<dbReference type="EMBL" id="CP031775">
    <property type="protein sequence ID" value="QDZ93127.1"/>
    <property type="molecule type" value="Genomic_DNA"/>
</dbReference>
<evidence type="ECO:0000313" key="2">
    <source>
        <dbReference type="EMBL" id="QDZ93127.1"/>
    </source>
</evidence>
<proteinExistence type="predicted"/>
<sequence length="135" mass="15338">MVNFFLVVTILFIVLSTFLKLRYVVLIYVLGNIILIIFFTISRQVGVWFIFLFQIPALGPSFLGICIGTAIGYKVRPIVDSKLSSFGNEFLYRLNASLRKNQDLESILNLDGTPKTSKNVKGEDRLTDKKDFPIK</sequence>